<proteinExistence type="predicted"/>
<keyword evidence="1" id="KW-1133">Transmembrane helix</keyword>
<gene>
    <name evidence="2" type="ORF">ACFSKK_23010</name>
</gene>
<comment type="caution">
    <text evidence="2">The sequence shown here is derived from an EMBL/GenBank/DDBJ whole genome shotgun (WGS) entry which is preliminary data.</text>
</comment>
<protein>
    <submittedName>
        <fullName evidence="2">Uncharacterized protein</fullName>
    </submittedName>
</protein>
<reference evidence="3" key="1">
    <citation type="journal article" date="2019" name="Int. J. Syst. Evol. Microbiol.">
        <title>The Global Catalogue of Microorganisms (GCM) 10K type strain sequencing project: providing services to taxonomists for standard genome sequencing and annotation.</title>
        <authorList>
            <consortium name="The Broad Institute Genomics Platform"/>
            <consortium name="The Broad Institute Genome Sequencing Center for Infectious Disease"/>
            <person name="Wu L."/>
            <person name="Ma J."/>
        </authorList>
    </citation>
    <scope>NUCLEOTIDE SEQUENCE [LARGE SCALE GENOMIC DNA]</scope>
    <source>
        <strain evidence="3">CGMCC 1.15474</strain>
    </source>
</reference>
<accession>A0ABW5C5K3</accession>
<keyword evidence="1" id="KW-0812">Transmembrane</keyword>
<feature type="transmembrane region" description="Helical" evidence="1">
    <location>
        <begin position="6"/>
        <end position="24"/>
    </location>
</feature>
<keyword evidence="1" id="KW-0472">Membrane</keyword>
<dbReference type="RefSeq" id="WP_247347462.1">
    <property type="nucleotide sequence ID" value="NZ_CP095551.1"/>
</dbReference>
<sequence>MDELLYIIALVVAIGGAFTFFNYGKSKKIGFARIMRKQDIRKKKE</sequence>
<evidence type="ECO:0000313" key="3">
    <source>
        <dbReference type="Proteomes" id="UP001597318"/>
    </source>
</evidence>
<dbReference type="EMBL" id="JBHUIK010000007">
    <property type="protein sequence ID" value="MFD2216550.1"/>
    <property type="molecule type" value="Genomic_DNA"/>
</dbReference>
<name>A0ABW5C5K3_9BACI</name>
<dbReference type="Proteomes" id="UP001597318">
    <property type="component" value="Unassembled WGS sequence"/>
</dbReference>
<evidence type="ECO:0000256" key="1">
    <source>
        <dbReference type="SAM" id="Phobius"/>
    </source>
</evidence>
<keyword evidence="3" id="KW-1185">Reference proteome</keyword>
<organism evidence="2 3">
    <name type="scientific">Metabacillus endolithicus</name>
    <dbReference type="NCBI Taxonomy" id="1535204"/>
    <lineage>
        <taxon>Bacteria</taxon>
        <taxon>Bacillati</taxon>
        <taxon>Bacillota</taxon>
        <taxon>Bacilli</taxon>
        <taxon>Bacillales</taxon>
        <taxon>Bacillaceae</taxon>
        <taxon>Metabacillus</taxon>
    </lineage>
</organism>
<evidence type="ECO:0000313" key="2">
    <source>
        <dbReference type="EMBL" id="MFD2216550.1"/>
    </source>
</evidence>